<dbReference type="GO" id="GO:0016491">
    <property type="term" value="F:oxidoreductase activity"/>
    <property type="evidence" value="ECO:0007669"/>
    <property type="project" value="UniProtKB-KW"/>
</dbReference>
<dbReference type="AlphaFoldDB" id="A0A507AXU4"/>
<feature type="domain" description="NADP-dependent oxidoreductase" evidence="3">
    <location>
        <begin position="227"/>
        <end position="538"/>
    </location>
</feature>
<organism evidence="4 5">
    <name type="scientific">Thyridium curvatum</name>
    <dbReference type="NCBI Taxonomy" id="1093900"/>
    <lineage>
        <taxon>Eukaryota</taxon>
        <taxon>Fungi</taxon>
        <taxon>Dikarya</taxon>
        <taxon>Ascomycota</taxon>
        <taxon>Pezizomycotina</taxon>
        <taxon>Sordariomycetes</taxon>
        <taxon>Sordariomycetidae</taxon>
        <taxon>Thyridiales</taxon>
        <taxon>Thyridiaceae</taxon>
        <taxon>Thyridium</taxon>
    </lineage>
</organism>
<dbReference type="RefSeq" id="XP_030991452.1">
    <property type="nucleotide sequence ID" value="XM_031144006.1"/>
</dbReference>
<reference evidence="4 5" key="1">
    <citation type="submission" date="2019-06" db="EMBL/GenBank/DDBJ databases">
        <title>Draft genome sequence of the filamentous fungus Phialemoniopsis curvata isolated from diesel fuel.</title>
        <authorList>
            <person name="Varaljay V.A."/>
            <person name="Lyon W.J."/>
            <person name="Crouch A.L."/>
            <person name="Drake C.E."/>
            <person name="Hollomon J.M."/>
            <person name="Nadeau L.J."/>
            <person name="Nunn H.S."/>
            <person name="Stevenson B.S."/>
            <person name="Bojanowski C.L."/>
            <person name="Crookes-Goodson W.J."/>
        </authorList>
    </citation>
    <scope>NUCLEOTIDE SEQUENCE [LARGE SCALE GENOMIC DNA]</scope>
    <source>
        <strain evidence="4 5">D216</strain>
    </source>
</reference>
<gene>
    <name evidence="4" type="ORF">E0L32_009080</name>
</gene>
<dbReference type="EMBL" id="SKBQ01000063">
    <property type="protein sequence ID" value="TPX09741.1"/>
    <property type="molecule type" value="Genomic_DNA"/>
</dbReference>
<protein>
    <recommendedName>
        <fullName evidence="3">NADP-dependent oxidoreductase domain-containing protein</fullName>
    </recommendedName>
</protein>
<comment type="caution">
    <text evidence="4">The sequence shown here is derived from an EMBL/GenBank/DDBJ whole genome shotgun (WGS) entry which is preliminary data.</text>
</comment>
<dbReference type="OrthoDB" id="686384at2759"/>
<evidence type="ECO:0000313" key="5">
    <source>
        <dbReference type="Proteomes" id="UP000319257"/>
    </source>
</evidence>
<dbReference type="Pfam" id="PF00248">
    <property type="entry name" value="Aldo_ket_red"/>
    <property type="match status" value="1"/>
</dbReference>
<name>A0A507AXU4_9PEZI</name>
<dbReference type="STRING" id="1093900.A0A507AXU4"/>
<dbReference type="InterPro" id="IPR036812">
    <property type="entry name" value="NAD(P)_OxRdtase_dom_sf"/>
</dbReference>
<evidence type="ECO:0000259" key="3">
    <source>
        <dbReference type="Pfam" id="PF00248"/>
    </source>
</evidence>
<dbReference type="Proteomes" id="UP000319257">
    <property type="component" value="Unassembled WGS sequence"/>
</dbReference>
<dbReference type="PANTHER" id="PTHR43147:SF2">
    <property type="entry name" value="NADP-DEPENDENT OXIDOREDUCTASE DOMAIN-CONTAINING PROTEIN"/>
    <property type="match status" value="1"/>
</dbReference>
<dbReference type="PANTHER" id="PTHR43147">
    <property type="entry name" value="PROTEIN TAS"/>
    <property type="match status" value="1"/>
</dbReference>
<feature type="region of interest" description="Disordered" evidence="2">
    <location>
        <begin position="192"/>
        <end position="215"/>
    </location>
</feature>
<dbReference type="InterPro" id="IPR023210">
    <property type="entry name" value="NADP_OxRdtase_dom"/>
</dbReference>
<sequence>MAVTQRGRANVAHVNMMTDTIIANLPTDGLRAVLRSLLASHPEITSSLEEEARRYALQSASTKLSAEQPATDIPALKETENLVRCMAGSGLCFESLPLLGQLVTQATHATADDEHFLASVDGDIVQVMTAVQKSLFVPTGTRGMTVDEQTHLQRFNKTLRECEEANQRARGTHCFSRGAAATASALGVPDATAKEMNESSKQSLQNARPPPEAKETFELGNKTLPRIFSGLWQMSSPAWGAAPTAKILDQFYKHVQGGFNAFDMADHYGDAEIIFGRFWSSYPYRDSVFTATKYCVFHQMTDVTREGVRASVTERCKRLQQDKVDLLQFHWQFYENPRYLDVLRFLAEDDRVGMIGLCNFDTEHMERVLDAGIVFHANQVQVCHPRQTLQKSVANTAKFSLIDSRPVFKMGEFCETHKIKLLTYGTLCGGFLSDKWLGKPEPDLYDQAITPSQRKYHTMIRGWGDWTLFQDLLQTLHRIATKHGVSVSNVATRWVLDFPYVGAVIVGARMGISEHTDSNLASFGWSLDKQDQEAIEEVLSRSRRSELFESVGDCGQEYRV</sequence>
<dbReference type="SUPFAM" id="SSF51430">
    <property type="entry name" value="NAD(P)-linked oxidoreductase"/>
    <property type="match status" value="1"/>
</dbReference>
<keyword evidence="1" id="KW-0560">Oxidoreductase</keyword>
<dbReference type="InParanoid" id="A0A507AXU4"/>
<proteinExistence type="predicted"/>
<evidence type="ECO:0000256" key="2">
    <source>
        <dbReference type="SAM" id="MobiDB-lite"/>
    </source>
</evidence>
<accession>A0A507AXU4</accession>
<dbReference type="CDD" id="cd19101">
    <property type="entry name" value="AKR_unchar"/>
    <property type="match status" value="1"/>
</dbReference>
<dbReference type="GeneID" id="41976527"/>
<evidence type="ECO:0000256" key="1">
    <source>
        <dbReference type="ARBA" id="ARBA00023002"/>
    </source>
</evidence>
<keyword evidence="5" id="KW-1185">Reference proteome</keyword>
<evidence type="ECO:0000313" key="4">
    <source>
        <dbReference type="EMBL" id="TPX09741.1"/>
    </source>
</evidence>
<dbReference type="Gene3D" id="3.20.20.100">
    <property type="entry name" value="NADP-dependent oxidoreductase domain"/>
    <property type="match status" value="1"/>
</dbReference>